<evidence type="ECO:0000313" key="7">
    <source>
        <dbReference type="EMBL" id="GMH02890.1"/>
    </source>
</evidence>
<evidence type="ECO:0000256" key="2">
    <source>
        <dbReference type="ARBA" id="ARBA00022737"/>
    </source>
</evidence>
<dbReference type="InterPro" id="IPR046848">
    <property type="entry name" value="E_motif"/>
</dbReference>
<evidence type="ECO:0000259" key="6">
    <source>
        <dbReference type="Pfam" id="PF14432"/>
    </source>
</evidence>
<dbReference type="Gene3D" id="1.25.40.10">
    <property type="entry name" value="Tetratricopeptide repeat domain"/>
    <property type="match status" value="3"/>
</dbReference>
<dbReference type="Pfam" id="PF01535">
    <property type="entry name" value="PPR"/>
    <property type="match status" value="4"/>
</dbReference>
<dbReference type="NCBIfam" id="TIGR00756">
    <property type="entry name" value="PPR"/>
    <property type="match status" value="6"/>
</dbReference>
<protein>
    <recommendedName>
        <fullName evidence="6">DYW domain-containing protein</fullName>
    </recommendedName>
</protein>
<dbReference type="InterPro" id="IPR032867">
    <property type="entry name" value="DYW_dom"/>
</dbReference>
<dbReference type="PANTHER" id="PTHR47926:SF420">
    <property type="entry name" value="REPEAT-CONTAINING PROTEIN, PUTATIVE-RELATED"/>
    <property type="match status" value="1"/>
</dbReference>
<dbReference type="Pfam" id="PF14432">
    <property type="entry name" value="DYW_deaminase"/>
    <property type="match status" value="1"/>
</dbReference>
<evidence type="ECO:0000313" key="8">
    <source>
        <dbReference type="Proteomes" id="UP001279734"/>
    </source>
</evidence>
<dbReference type="GO" id="GO:0009451">
    <property type="term" value="P:RNA modification"/>
    <property type="evidence" value="ECO:0007669"/>
    <property type="project" value="InterPro"/>
</dbReference>
<feature type="region of interest" description="Disordered" evidence="5">
    <location>
        <begin position="783"/>
        <end position="819"/>
    </location>
</feature>
<feature type="region of interest" description="Disordered" evidence="5">
    <location>
        <begin position="832"/>
        <end position="857"/>
    </location>
</feature>
<accession>A0AAD3S1X7</accession>
<dbReference type="Pfam" id="PF20431">
    <property type="entry name" value="E_motif"/>
    <property type="match status" value="1"/>
</dbReference>
<sequence length="964" mass="109020">MRSHTMSLSLDGDGDPSFSLEGGVVGVEIVKGLISRIGFPWQRCRRRRMRRNPERLAVWNPVTFIFTKFSLCRSKFNFHFMTDPSSRPQLQFGGSSSIDEFRPQFERDFIKLASGLMRNKTHSQKNPANALLTMLTVVRLNPMPSHTFPTADNLAMKSLSKLKWIEPISSLLSHQYSISPTARHHVPTSSHLIDEFARFCYQRDLPRAINAMRLLEKHGLWADCVTYSELIKCCIAHDAIEQGKLVHKHVFSNGYEAKTFLCNILLNMYVKFNLLDDAEQLFVKMPERNVVTWTTMISAYANAKISHKAVMGLISMFREGIRPNMYTYSSVLRASVGLFNLKQLHCSILKYGLESDVFVRSALIDVYAKWGELDNALGVFDEMITGDLVVWNSIIGAFAQNGDGDEAFNLYKRMKSAGFSADQATLTSTLRACTGLALLELGRQVHVHVLKYDKDLILNNALLDMYCKCGSMEDANSVFRQMVVKDVISWSTMIAGLAQNGFSIEAIKLFEQMKSCGLKPNYITVLGVLFACSHAGLLEDGWHYFHSMKQLFGIDPQREHYGCMIDLLGRAGKLDDAVRLIHKMECEPDAVTWRTLLSACRVHRKTDIAIYAAKQVLKLEPHDVGTYILLSNIYANSQRWEDVAELRRAMGDRGIRKEPGCSWIEVNKKIHAFIFRDRSHPQAEEINWELNQLIVRLRGIGYIPDTSLSLQDLEGEQKEDSLQYHSEKLAITFGLMGLAKGRTLRIRKNIRICGDCHLFAKLVAKMEKRIIVVRDPIRYHHFTNGTTSSSSSGNDTSVPAQSSYSSMSVASDSPLHSSSSDDFAAYLDAELQSSSEASPDQENDDDDHDLRVSLDKDDEDDDDLIVERIKRRKGELLESMKDTQGSTSYHSFEQDTELPMMDSCPHPGFLRDMCIRCGKIMDDGAGVAFGYIHKDLRLNSDEITRLRNADVKNLLNRRKTLPGS</sequence>
<comment type="caution">
    <text evidence="7">The sequence shown here is derived from an EMBL/GenBank/DDBJ whole genome shotgun (WGS) entry which is preliminary data.</text>
</comment>
<keyword evidence="8" id="KW-1185">Reference proteome</keyword>
<dbReference type="Pfam" id="PF13041">
    <property type="entry name" value="PPR_2"/>
    <property type="match status" value="2"/>
</dbReference>
<comment type="similarity">
    <text evidence="1">Belongs to the PPR family. PCMP-H subfamily.</text>
</comment>
<evidence type="ECO:0000256" key="3">
    <source>
        <dbReference type="ARBA" id="ARBA00022946"/>
    </source>
</evidence>
<evidence type="ECO:0000256" key="5">
    <source>
        <dbReference type="SAM" id="MobiDB-lite"/>
    </source>
</evidence>
<dbReference type="PROSITE" id="PS51375">
    <property type="entry name" value="PPR"/>
    <property type="match status" value="4"/>
</dbReference>
<dbReference type="AlphaFoldDB" id="A0AAD3S1X7"/>
<organism evidence="7 8">
    <name type="scientific">Nepenthes gracilis</name>
    <name type="common">Slender pitcher plant</name>
    <dbReference type="NCBI Taxonomy" id="150966"/>
    <lineage>
        <taxon>Eukaryota</taxon>
        <taxon>Viridiplantae</taxon>
        <taxon>Streptophyta</taxon>
        <taxon>Embryophyta</taxon>
        <taxon>Tracheophyta</taxon>
        <taxon>Spermatophyta</taxon>
        <taxon>Magnoliopsida</taxon>
        <taxon>eudicotyledons</taxon>
        <taxon>Gunneridae</taxon>
        <taxon>Pentapetalae</taxon>
        <taxon>Caryophyllales</taxon>
        <taxon>Nepenthaceae</taxon>
        <taxon>Nepenthes</taxon>
    </lineage>
</organism>
<keyword evidence="2" id="KW-0677">Repeat</keyword>
<reference evidence="7" key="1">
    <citation type="submission" date="2023-05" db="EMBL/GenBank/DDBJ databases">
        <title>Nepenthes gracilis genome sequencing.</title>
        <authorList>
            <person name="Fukushima K."/>
        </authorList>
    </citation>
    <scope>NUCLEOTIDE SEQUENCE</scope>
    <source>
        <strain evidence="7">SING2019-196</strain>
    </source>
</reference>
<evidence type="ECO:0000256" key="1">
    <source>
        <dbReference type="ARBA" id="ARBA00006643"/>
    </source>
</evidence>
<gene>
    <name evidence="7" type="ORF">Nepgr_004729</name>
</gene>
<dbReference type="InterPro" id="IPR046960">
    <property type="entry name" value="PPR_At4g14850-like_plant"/>
</dbReference>
<feature type="repeat" description="PPR" evidence="4">
    <location>
        <begin position="289"/>
        <end position="323"/>
    </location>
</feature>
<dbReference type="PANTHER" id="PTHR47926">
    <property type="entry name" value="PENTATRICOPEPTIDE REPEAT-CONTAINING PROTEIN"/>
    <property type="match status" value="1"/>
</dbReference>
<dbReference type="SUPFAM" id="SSF48452">
    <property type="entry name" value="TPR-like"/>
    <property type="match status" value="1"/>
</dbReference>
<feature type="repeat" description="PPR" evidence="4">
    <location>
        <begin position="486"/>
        <end position="520"/>
    </location>
</feature>
<dbReference type="InterPro" id="IPR011990">
    <property type="entry name" value="TPR-like_helical_dom_sf"/>
</dbReference>
<evidence type="ECO:0000256" key="4">
    <source>
        <dbReference type="PROSITE-ProRule" id="PRU00708"/>
    </source>
</evidence>
<name>A0AAD3S1X7_NEPGR</name>
<dbReference type="GO" id="GO:0003723">
    <property type="term" value="F:RNA binding"/>
    <property type="evidence" value="ECO:0007669"/>
    <property type="project" value="InterPro"/>
</dbReference>
<dbReference type="Proteomes" id="UP001279734">
    <property type="component" value="Unassembled WGS sequence"/>
</dbReference>
<feature type="repeat" description="PPR" evidence="4">
    <location>
        <begin position="455"/>
        <end position="485"/>
    </location>
</feature>
<keyword evidence="3" id="KW-0809">Transit peptide</keyword>
<feature type="domain" description="DYW" evidence="6">
    <location>
        <begin position="701"/>
        <end position="789"/>
    </location>
</feature>
<dbReference type="FunFam" id="1.25.40.10:FF:000031">
    <property type="entry name" value="Pentatricopeptide repeat-containing protein mitochondrial"/>
    <property type="match status" value="1"/>
</dbReference>
<feature type="repeat" description="PPR" evidence="4">
    <location>
        <begin position="387"/>
        <end position="421"/>
    </location>
</feature>
<dbReference type="EMBL" id="BSYO01000004">
    <property type="protein sequence ID" value="GMH02890.1"/>
    <property type="molecule type" value="Genomic_DNA"/>
</dbReference>
<dbReference type="FunFam" id="1.25.40.10:FF:000366">
    <property type="entry name" value="Pentatricopeptide (PPR) repeat-containing protein"/>
    <property type="match status" value="1"/>
</dbReference>
<dbReference type="GO" id="GO:0008270">
    <property type="term" value="F:zinc ion binding"/>
    <property type="evidence" value="ECO:0007669"/>
    <property type="project" value="InterPro"/>
</dbReference>
<dbReference type="FunFam" id="1.25.40.10:FF:000380">
    <property type="entry name" value="Pentatricopeptide repeat-containing protein, chloroplastic"/>
    <property type="match status" value="1"/>
</dbReference>
<dbReference type="FunFam" id="1.25.40.10:FF:000488">
    <property type="entry name" value="Pentatricopeptide repeat-containing protein, mitochondrial"/>
    <property type="match status" value="1"/>
</dbReference>
<dbReference type="InterPro" id="IPR002885">
    <property type="entry name" value="PPR_rpt"/>
</dbReference>
<proteinExistence type="inferred from homology"/>